<evidence type="ECO:0000313" key="2">
    <source>
        <dbReference type="EMBL" id="SEG57261.1"/>
    </source>
</evidence>
<keyword evidence="3" id="KW-1185">Reference proteome</keyword>
<name>A0A1H6B8T8_9BACT</name>
<dbReference type="EMBL" id="FNVA01000006">
    <property type="protein sequence ID" value="SEG57261.1"/>
    <property type="molecule type" value="Genomic_DNA"/>
</dbReference>
<dbReference type="Gene3D" id="3.20.20.80">
    <property type="entry name" value="Glycosidases"/>
    <property type="match status" value="1"/>
</dbReference>
<proteinExistence type="predicted"/>
<evidence type="ECO:0008006" key="4">
    <source>
        <dbReference type="Google" id="ProtNLM"/>
    </source>
</evidence>
<dbReference type="InterPro" id="IPR017853">
    <property type="entry name" value="GH"/>
</dbReference>
<organism evidence="2 3">
    <name type="scientific">Bryocella elongata</name>
    <dbReference type="NCBI Taxonomy" id="863522"/>
    <lineage>
        <taxon>Bacteria</taxon>
        <taxon>Pseudomonadati</taxon>
        <taxon>Acidobacteriota</taxon>
        <taxon>Terriglobia</taxon>
        <taxon>Terriglobales</taxon>
        <taxon>Acidobacteriaceae</taxon>
        <taxon>Bryocella</taxon>
    </lineage>
</organism>
<feature type="chain" id="PRO_5009293458" description="Alpha-L-arabinofuranosidase" evidence="1">
    <location>
        <begin position="20"/>
        <end position="509"/>
    </location>
</feature>
<evidence type="ECO:0000256" key="1">
    <source>
        <dbReference type="SAM" id="SignalP"/>
    </source>
</evidence>
<sequence>MTNRRVLTALSLLIFLASAKSMLSQEGGPATVVSIDTTHRLAVPSRRHFAGGNMQIMFSGQSYADPKMRTMLAGLDLGWMRFPAGTMDDAWDWRTGQMRPEWIAKFKNEKVELYQRFVFADQVLRGKGGNPLDGYASLLKTLRTGSATSPGSEATHTIGVVNTFTDTPESAAALALEAEKQGLHVDVWELGNEPFYFKDFYPTGADYLKSVEPYAAAIKAAVPSAKVAVYVQRNNEWLESMASYKNRYWDELYWHPYPGAKDAGDVAAKMAFYNEFLADTTNRWVDQDVGKLFGPGMQMEISEYGIGAMRGTQYAAVFLAEFMLRFSSDPHVTQAGMHILVGRQGNGDNAIALTNDHTAELVAAAKAGETVDTTRLDYGFYYTPYGLEMQLVDPVIGTSDAVFPTVVKGGASVSAGTATISAIYAQAFRGADGSNHLLLTNKSGVPQTIQVVMDGKPVHATFHTRSTGSMNPEAENSPQQRDEVKIVSSTFPNAPVVPPYGVMDAVWER</sequence>
<protein>
    <recommendedName>
        <fullName evidence="4">Alpha-L-arabinofuranosidase</fullName>
    </recommendedName>
</protein>
<feature type="signal peptide" evidence="1">
    <location>
        <begin position="1"/>
        <end position="19"/>
    </location>
</feature>
<gene>
    <name evidence="2" type="ORF">SAMN05421819_3625</name>
</gene>
<accession>A0A1H6B8T8</accession>
<reference evidence="2 3" key="1">
    <citation type="submission" date="2016-10" db="EMBL/GenBank/DDBJ databases">
        <authorList>
            <person name="de Groot N.N."/>
        </authorList>
    </citation>
    <scope>NUCLEOTIDE SEQUENCE [LARGE SCALE GENOMIC DNA]</scope>
    <source>
        <strain evidence="2 3">DSM 22489</strain>
    </source>
</reference>
<keyword evidence="1" id="KW-0732">Signal</keyword>
<dbReference type="AlphaFoldDB" id="A0A1H6B8T8"/>
<evidence type="ECO:0000313" key="3">
    <source>
        <dbReference type="Proteomes" id="UP000236728"/>
    </source>
</evidence>
<dbReference type="RefSeq" id="WP_146072209.1">
    <property type="nucleotide sequence ID" value="NZ_FNVA01000006.1"/>
</dbReference>
<dbReference type="OrthoDB" id="9758333at2"/>
<dbReference type="Proteomes" id="UP000236728">
    <property type="component" value="Unassembled WGS sequence"/>
</dbReference>
<dbReference type="SUPFAM" id="SSF51445">
    <property type="entry name" value="(Trans)glycosidases"/>
    <property type="match status" value="1"/>
</dbReference>